<sequence>MTSPDSTIATRIGNLHLLFQVKFPATSLLVRVTANTSGGLQMIINNNTHSCTTCRVDQQLWMEHTVLPTEELMTRCVITAASLIAAAYDETSGDELWAVKDGHGNVSLQFVPFSIGRQTIGVTDLGGVVGNRVHVEFSSRGRDGVFYTRCTNFSEKQTHRRAIMGSHAASHPLLPCLRELVATALIGLVTFAECKCAWTSPQQGATSVVPTEVVLNELAVPFHVTMPLISLHLCGRGE</sequence>
<protein>
    <submittedName>
        <fullName evidence="1">GPI-anchored surface protein, putative</fullName>
    </submittedName>
</protein>
<organism evidence="1 2">
    <name type="scientific">Bodo saltans</name>
    <name type="common">Flagellated protozoan</name>
    <dbReference type="NCBI Taxonomy" id="75058"/>
    <lineage>
        <taxon>Eukaryota</taxon>
        <taxon>Discoba</taxon>
        <taxon>Euglenozoa</taxon>
        <taxon>Kinetoplastea</taxon>
        <taxon>Metakinetoplastina</taxon>
        <taxon>Eubodonida</taxon>
        <taxon>Bodonidae</taxon>
        <taxon>Bodo</taxon>
    </lineage>
</organism>
<evidence type="ECO:0000313" key="2">
    <source>
        <dbReference type="Proteomes" id="UP000051952"/>
    </source>
</evidence>
<proteinExistence type="predicted"/>
<evidence type="ECO:0000313" key="1">
    <source>
        <dbReference type="EMBL" id="CUE56127.1"/>
    </source>
</evidence>
<accession>A0A0S4IJP5</accession>
<dbReference type="VEuPathDB" id="TriTrypDB:BSAL_49040"/>
<dbReference type="EMBL" id="CYKH01000004">
    <property type="protein sequence ID" value="CUE56127.1"/>
    <property type="molecule type" value="Genomic_DNA"/>
</dbReference>
<reference evidence="2" key="1">
    <citation type="submission" date="2015-09" db="EMBL/GenBank/DDBJ databases">
        <authorList>
            <consortium name="Pathogen Informatics"/>
        </authorList>
    </citation>
    <scope>NUCLEOTIDE SEQUENCE [LARGE SCALE GENOMIC DNA]</scope>
    <source>
        <strain evidence="2">Lake Konstanz</strain>
    </source>
</reference>
<dbReference type="AlphaFoldDB" id="A0A0S4IJP5"/>
<keyword evidence="2" id="KW-1185">Reference proteome</keyword>
<dbReference type="Proteomes" id="UP000051952">
    <property type="component" value="Unassembled WGS sequence"/>
</dbReference>
<name>A0A0S4IJP5_BODSA</name>
<gene>
    <name evidence="1" type="ORF">BSAL_49040</name>
</gene>